<proteinExistence type="predicted"/>
<name>W6JUX7_9MICO</name>
<keyword evidence="2" id="KW-1185">Reference proteome</keyword>
<dbReference type="OrthoDB" id="5146042at2"/>
<protein>
    <recommendedName>
        <fullName evidence="3">DUF559 domain-containing protein</fullName>
    </recommendedName>
</protein>
<dbReference type="EMBL" id="CAJA01000065">
    <property type="protein sequence ID" value="CCH72330.1"/>
    <property type="molecule type" value="Genomic_DNA"/>
</dbReference>
<comment type="caution">
    <text evidence="1">The sequence shown here is derived from an EMBL/GenBank/DDBJ whole genome shotgun (WGS) entry which is preliminary data.</text>
</comment>
<dbReference type="Proteomes" id="UP000035763">
    <property type="component" value="Unassembled WGS sequence"/>
</dbReference>
<evidence type="ECO:0000313" key="1">
    <source>
        <dbReference type="EMBL" id="CCH72330.1"/>
    </source>
</evidence>
<reference evidence="1 2" key="1">
    <citation type="journal article" date="2013" name="ISME J.">
        <title>A metabolic model for members of the genus Tetrasphaera involved in enhanced biological phosphorus removal.</title>
        <authorList>
            <person name="Kristiansen R."/>
            <person name="Nguyen H.T.T."/>
            <person name="Saunders A.M."/>
            <person name="Nielsen J.L."/>
            <person name="Wimmer R."/>
            <person name="Le V.Q."/>
            <person name="McIlroy S.J."/>
            <person name="Petrovski S."/>
            <person name="Seviour R.J."/>
            <person name="Calteau A."/>
            <person name="Nielsen K.L."/>
            <person name="Nielsen P.H."/>
        </authorList>
    </citation>
    <scope>NUCLEOTIDE SEQUENCE [LARGE SCALE GENOMIC DNA]</scope>
    <source>
        <strain evidence="1 2">Ben110</strain>
    </source>
</reference>
<organism evidence="1 2">
    <name type="scientific">Nostocoides australiense Ben110</name>
    <dbReference type="NCBI Taxonomy" id="1193182"/>
    <lineage>
        <taxon>Bacteria</taxon>
        <taxon>Bacillati</taxon>
        <taxon>Actinomycetota</taxon>
        <taxon>Actinomycetes</taxon>
        <taxon>Micrococcales</taxon>
        <taxon>Intrasporangiaceae</taxon>
        <taxon>Nostocoides</taxon>
    </lineage>
</organism>
<sequence length="100" mass="10591">MPADLPGGADLLSASALAVELDGLLFHRGTGRVDRDKQNAAVTAGTWMLRFGWQETTESPCDAAASVIALARSLGLVWPTRPCRRRGCRVSAAVTVSPEL</sequence>
<dbReference type="AlphaFoldDB" id="W6JUX7"/>
<accession>W6JUX7</accession>
<evidence type="ECO:0008006" key="3">
    <source>
        <dbReference type="Google" id="ProtNLM"/>
    </source>
</evidence>
<gene>
    <name evidence="1" type="ORF">BN11_1570002</name>
</gene>
<evidence type="ECO:0000313" key="2">
    <source>
        <dbReference type="Proteomes" id="UP000035763"/>
    </source>
</evidence>
<dbReference type="RefSeq" id="WP_048697598.1">
    <property type="nucleotide sequence ID" value="NZ_HG764815.1"/>
</dbReference>